<feature type="region of interest" description="Disordered" evidence="1">
    <location>
        <begin position="1"/>
        <end position="55"/>
    </location>
</feature>
<feature type="compositionally biased region" description="Basic and acidic residues" evidence="1">
    <location>
        <begin position="45"/>
        <end position="55"/>
    </location>
</feature>
<reference evidence="2 3" key="1">
    <citation type="submission" date="2015-03" db="EMBL/GenBank/DDBJ databases">
        <title>Genomics and transcriptomics of the oil-accumulating basidiomycete yeast T. oleaginosus allow insights into substrate utilization and the diverse evolutionary trajectories of mating systems in fungi.</title>
        <authorList>
            <consortium name="DOE Joint Genome Institute"/>
            <person name="Kourist R."/>
            <person name="Kracht O."/>
            <person name="Bracharz F."/>
            <person name="Lipzen A."/>
            <person name="Nolan M."/>
            <person name="Ohm R."/>
            <person name="Grigoriev I."/>
            <person name="Sun S."/>
            <person name="Heitman J."/>
            <person name="Bruck T."/>
            <person name="Nowrousian M."/>
        </authorList>
    </citation>
    <scope>NUCLEOTIDE SEQUENCE [LARGE SCALE GENOMIC DNA]</scope>
    <source>
        <strain evidence="2 3">IBC0246</strain>
    </source>
</reference>
<gene>
    <name evidence="2" type="ORF">CC85DRAFT_137345</name>
</gene>
<dbReference type="RefSeq" id="XP_018282041.1">
    <property type="nucleotide sequence ID" value="XM_018419489.1"/>
</dbReference>
<keyword evidence="3" id="KW-1185">Reference proteome</keyword>
<evidence type="ECO:0000313" key="3">
    <source>
        <dbReference type="Proteomes" id="UP000053611"/>
    </source>
</evidence>
<dbReference type="AlphaFoldDB" id="A0A0J0XWV8"/>
<evidence type="ECO:0000256" key="1">
    <source>
        <dbReference type="SAM" id="MobiDB-lite"/>
    </source>
</evidence>
<organism evidence="2 3">
    <name type="scientific">Cutaneotrichosporon oleaginosum</name>
    <dbReference type="NCBI Taxonomy" id="879819"/>
    <lineage>
        <taxon>Eukaryota</taxon>
        <taxon>Fungi</taxon>
        <taxon>Dikarya</taxon>
        <taxon>Basidiomycota</taxon>
        <taxon>Agaricomycotina</taxon>
        <taxon>Tremellomycetes</taxon>
        <taxon>Trichosporonales</taxon>
        <taxon>Trichosporonaceae</taxon>
        <taxon>Cutaneotrichosporon</taxon>
    </lineage>
</organism>
<sequence length="55" mass="6093">MGCWRRRSGARQETGDRDRRTQKSQRAGARGSRGTGRGGCGRGRGGAEMREERAR</sequence>
<dbReference type="Proteomes" id="UP000053611">
    <property type="component" value="Unassembled WGS sequence"/>
</dbReference>
<evidence type="ECO:0000313" key="2">
    <source>
        <dbReference type="EMBL" id="KLT45550.1"/>
    </source>
</evidence>
<dbReference type="GeneID" id="28980092"/>
<proteinExistence type="predicted"/>
<name>A0A0J0XWV8_9TREE</name>
<accession>A0A0J0XWV8</accession>
<protein>
    <submittedName>
        <fullName evidence="2">Uncharacterized protein</fullName>
    </submittedName>
</protein>
<dbReference type="EMBL" id="KQ087181">
    <property type="protein sequence ID" value="KLT45550.1"/>
    <property type="molecule type" value="Genomic_DNA"/>
</dbReference>
<feature type="compositionally biased region" description="Gly residues" evidence="1">
    <location>
        <begin position="31"/>
        <end position="44"/>
    </location>
</feature>